<evidence type="ECO:0000313" key="13">
    <source>
        <dbReference type="EMBL" id="QBQ65045.1"/>
    </source>
</evidence>
<dbReference type="RefSeq" id="YP_010797958.1">
    <property type="nucleotide sequence ID" value="NC_076266.1"/>
</dbReference>
<feature type="transmembrane region" description="Helical" evidence="10">
    <location>
        <begin position="463"/>
        <end position="484"/>
    </location>
</feature>
<keyword evidence="6 10" id="KW-1133">Transmembrane helix</keyword>
<protein>
    <submittedName>
        <fullName evidence="13">Glycoprotein</fullName>
    </submittedName>
</protein>
<keyword evidence="7 10" id="KW-0472">Membrane</keyword>
<keyword evidence="8" id="KW-0325">Glycoprotein</keyword>
<evidence type="ECO:0000256" key="8">
    <source>
        <dbReference type="ARBA" id="ARBA00023180"/>
    </source>
</evidence>
<dbReference type="GO" id="GO:0019031">
    <property type="term" value="C:viral envelope"/>
    <property type="evidence" value="ECO:0007669"/>
    <property type="project" value="UniProtKB-KW"/>
</dbReference>
<dbReference type="SUPFAM" id="SSF161008">
    <property type="entry name" value="Viral glycoprotein ectodomain-like"/>
    <property type="match status" value="1"/>
</dbReference>
<evidence type="ECO:0000256" key="10">
    <source>
        <dbReference type="SAM" id="Phobius"/>
    </source>
</evidence>
<keyword evidence="5" id="KW-0261">Viral envelope protein</keyword>
<feature type="coiled-coil region" evidence="9">
    <location>
        <begin position="273"/>
        <end position="300"/>
    </location>
</feature>
<dbReference type="InterPro" id="IPR055447">
    <property type="entry name" value="Rhabdo_glycop_CD"/>
</dbReference>
<comment type="subcellular location">
    <subcellularLocation>
        <location evidence="1">Virion membrane</location>
        <topology evidence="1">Single-pass type I membrane protein</topology>
    </subcellularLocation>
</comment>
<evidence type="ECO:0000256" key="5">
    <source>
        <dbReference type="ARBA" id="ARBA00022879"/>
    </source>
</evidence>
<evidence type="ECO:0000256" key="2">
    <source>
        <dbReference type="ARBA" id="ARBA00022692"/>
    </source>
</evidence>
<dbReference type="GeneID" id="80535970"/>
<keyword evidence="14" id="KW-1185">Reference proteome</keyword>
<dbReference type="Pfam" id="PF24833">
    <property type="entry name" value="Rhabdo_glycop_CD"/>
    <property type="match status" value="1"/>
</dbReference>
<dbReference type="GO" id="GO:0055036">
    <property type="term" value="C:virion membrane"/>
    <property type="evidence" value="ECO:0007669"/>
    <property type="project" value="UniProtKB-SubCell"/>
</dbReference>
<proteinExistence type="predicted"/>
<evidence type="ECO:0000256" key="9">
    <source>
        <dbReference type="SAM" id="Coils"/>
    </source>
</evidence>
<dbReference type="KEGG" id="vg:80535970"/>
<evidence type="ECO:0000256" key="1">
    <source>
        <dbReference type="ARBA" id="ARBA00004563"/>
    </source>
</evidence>
<keyword evidence="9" id="KW-0175">Coiled coil</keyword>
<name>A0A482LZW4_9RHAB</name>
<evidence type="ECO:0000259" key="12">
    <source>
        <dbReference type="Pfam" id="PF24833"/>
    </source>
</evidence>
<evidence type="ECO:0000256" key="7">
    <source>
        <dbReference type="ARBA" id="ARBA00023136"/>
    </source>
</evidence>
<sequence>MLCLILLLTFSSLSPSVSLHDVLGFFPDVYTGWVKAKPGDLKCASSFLPLPKNQLLIEHTTVQVQSSHHELVPVIGQMCMGLRYVTHCSEGFFGTKTITKRIEKVTPTSRNCLDAIEIRRDGHSIPPYFPAESCVWMSEDEAKKDFFVLIDHTVKFDPYKVGFSDSLLLDDICTSMVCKTEHENTLWISPIDPLQHCSIFLNEHVLLYTNQSNPNEHWVRVKEIFFYKLNGSCQMSYCGKAGLRLGNGMFFGGFPPQLTSEYPHCPTDTEIKIASQTTELEILEEEMQEDRDRMNCLSALTQMLLTNKTTYLLLSFMDPRRPGVHPVYRLHNNSLEMAMARWVPFIKFNLNYLDDTIGVTLANETLKFKSWVPSGTPGAWSGYNGVHKLVNRKEIIYPRKNILEMEYENSLMIQHELKPIEHPHIIHLKREGLNNSLEVLVSHNKVNVGQWLASVWDSAWGKVTAIVTTVILIVVGYFVLKLVISCCGKCKEKKNNKSGGAESRIQIEMLPLRQTRAYDPFSP</sequence>
<evidence type="ECO:0000256" key="4">
    <source>
        <dbReference type="ARBA" id="ARBA00022844"/>
    </source>
</evidence>
<evidence type="ECO:0000256" key="3">
    <source>
        <dbReference type="ARBA" id="ARBA00022729"/>
    </source>
</evidence>
<keyword evidence="4" id="KW-0946">Virion</keyword>
<evidence type="ECO:0000256" key="6">
    <source>
        <dbReference type="ARBA" id="ARBA00022989"/>
    </source>
</evidence>
<keyword evidence="2 10" id="KW-0812">Transmembrane</keyword>
<evidence type="ECO:0000259" key="11">
    <source>
        <dbReference type="Pfam" id="PF00974"/>
    </source>
</evidence>
<accession>A0A482LZW4</accession>
<dbReference type="InterPro" id="IPR001903">
    <property type="entry name" value="Rhabdo_glycop_FD"/>
</dbReference>
<feature type="domain" description="Spike glycoprotein fusion" evidence="11">
    <location>
        <begin position="75"/>
        <end position="173"/>
    </location>
</feature>
<dbReference type="Proteomes" id="UP000677629">
    <property type="component" value="Segment"/>
</dbReference>
<evidence type="ECO:0000313" key="14">
    <source>
        <dbReference type="Proteomes" id="UP000677629"/>
    </source>
</evidence>
<dbReference type="Gene3D" id="2.30.29.130">
    <property type="match status" value="1"/>
</dbReference>
<keyword evidence="3" id="KW-0732">Signal</keyword>
<feature type="domain" description="Spike glycoprotein G central" evidence="12">
    <location>
        <begin position="264"/>
        <end position="389"/>
    </location>
</feature>
<dbReference type="Pfam" id="PF00974">
    <property type="entry name" value="Rhabdo_glycop_FD"/>
    <property type="match status" value="1"/>
</dbReference>
<dbReference type="EMBL" id="MH688524">
    <property type="protein sequence ID" value="QBQ65045.1"/>
    <property type="molecule type" value="Viral_cRNA"/>
</dbReference>
<organism evidence="13">
    <name type="scientific">Xinjiang tick rhabdovirus</name>
    <dbReference type="NCBI Taxonomy" id="2560016"/>
    <lineage>
        <taxon>Viruses</taxon>
        <taxon>Riboviria</taxon>
        <taxon>Orthornavirae</taxon>
        <taxon>Negarnaviricota</taxon>
        <taxon>Haploviricotina</taxon>
        <taxon>Monjiviricetes</taxon>
        <taxon>Mononegavirales</taxon>
        <taxon>Rhabdoviridae</taxon>
        <taxon>Alpharhabdovirinae</taxon>
        <taxon>Lostrhavirus</taxon>
        <taxon>Lostrhavirus hyalomma</taxon>
    </lineage>
</organism>
<reference evidence="13" key="1">
    <citation type="submission" date="2018-07" db="EMBL/GenBank/DDBJ databases">
        <title>Viromes of Hyalomma asiaticum, Hyalomma detritum and Dermacentor nuttalli ticks from Xinjiang Uygur Autonomous Region, China.</title>
        <authorList>
            <person name="Shen S."/>
            <person name="Moming A."/>
            <person name="Luo T."/>
            <person name="Chang C."/>
            <person name="Fang Y."/>
            <person name="Wang J."/>
            <person name="Kou C."/>
            <person name="Wang C."/>
            <person name="Su Z."/>
            <person name="Zhang Y."/>
            <person name="Tang S."/>
            <person name="Wu Q."/>
            <person name="Duan X."/>
            <person name="Zhu L."/>
            <person name="Liu X."/>
            <person name="An R."/>
            <person name="Shi J."/>
            <person name="Yang J."/>
            <person name="Zhang Z."/>
            <person name="Liang J."/>
            <person name="Guo R."/>
            <person name="Wang H."/>
            <person name="Zhang Y."/>
            <person name="Sun S."/>
            <person name="Hu Z."/>
            <person name="Deng F."/>
        </authorList>
    </citation>
    <scope>NUCLEOTIDE SEQUENCE</scope>
    <source>
        <strain evidence="13">15-XJ</strain>
    </source>
</reference>